<dbReference type="EMBL" id="CAJNRD030001118">
    <property type="protein sequence ID" value="CAG5082707.1"/>
    <property type="molecule type" value="Genomic_DNA"/>
</dbReference>
<evidence type="ECO:0000313" key="2">
    <source>
        <dbReference type="Proteomes" id="UP000786811"/>
    </source>
</evidence>
<protein>
    <submittedName>
        <fullName evidence="1">Uncharacterized protein</fullName>
    </submittedName>
</protein>
<name>A0A8J2H7P6_COTCN</name>
<dbReference type="AlphaFoldDB" id="A0A8J2H7P6"/>
<sequence>MSSSTGHRDDHYAWAFKSTVTDSYKRNQPNSRCKSCRILRNYLQNRALTTINLKRVAHKKRCDSPSTLYPPQIRAYLCMPSIPKVRSFGQHFTPGSTTFVVNSKYGALSLE</sequence>
<dbReference type="Proteomes" id="UP000786811">
    <property type="component" value="Unassembled WGS sequence"/>
</dbReference>
<comment type="caution">
    <text evidence="1">The sequence shown here is derived from an EMBL/GenBank/DDBJ whole genome shotgun (WGS) entry which is preliminary data.</text>
</comment>
<proteinExistence type="predicted"/>
<organism evidence="1 2">
    <name type="scientific">Cotesia congregata</name>
    <name type="common">Parasitoid wasp</name>
    <name type="synonym">Apanteles congregatus</name>
    <dbReference type="NCBI Taxonomy" id="51543"/>
    <lineage>
        <taxon>Eukaryota</taxon>
        <taxon>Metazoa</taxon>
        <taxon>Ecdysozoa</taxon>
        <taxon>Arthropoda</taxon>
        <taxon>Hexapoda</taxon>
        <taxon>Insecta</taxon>
        <taxon>Pterygota</taxon>
        <taxon>Neoptera</taxon>
        <taxon>Endopterygota</taxon>
        <taxon>Hymenoptera</taxon>
        <taxon>Apocrita</taxon>
        <taxon>Ichneumonoidea</taxon>
        <taxon>Braconidae</taxon>
        <taxon>Microgastrinae</taxon>
        <taxon>Cotesia</taxon>
    </lineage>
</organism>
<accession>A0A8J2H7P6</accession>
<keyword evidence="2" id="KW-1185">Reference proteome</keyword>
<evidence type="ECO:0000313" key="1">
    <source>
        <dbReference type="EMBL" id="CAG5082707.1"/>
    </source>
</evidence>
<reference evidence="1" key="1">
    <citation type="submission" date="2021-04" db="EMBL/GenBank/DDBJ databases">
        <authorList>
            <person name="Chebbi M.A.C M."/>
        </authorList>
    </citation>
    <scope>NUCLEOTIDE SEQUENCE</scope>
</reference>
<gene>
    <name evidence="1" type="ORF">HICCMSTLAB_LOCUS3632</name>
</gene>